<evidence type="ECO:0000313" key="2">
    <source>
        <dbReference type="Proteomes" id="UP000035100"/>
    </source>
</evidence>
<reference evidence="1 2" key="1">
    <citation type="submission" date="2013-01" db="EMBL/GenBank/DDBJ databases">
        <authorList>
            <person name="Fiebig A."/>
            <person name="Goeker M."/>
            <person name="Klenk H.-P.P."/>
        </authorList>
    </citation>
    <scope>NUCLEOTIDE SEQUENCE [LARGE SCALE GENOMIC DNA]</scope>
    <source>
        <strain evidence="1 2">DSM 24838</strain>
    </source>
</reference>
<comment type="caution">
    <text evidence="1">The sequence shown here is derived from an EMBL/GenBank/DDBJ whole genome shotgun (WGS) entry which is preliminary data.</text>
</comment>
<sequence>MSENLNDALDRLEDGDWDGAHAIVQDMPSEEAARVHALLHRIEGDRFNAEFWYRRAGRRRFEGSEEEEIALLRSELRH</sequence>
<dbReference type="AlphaFoldDB" id="A0A0D0NHL1"/>
<name>A0A0D0NHL1_9RHOB</name>
<protein>
    <submittedName>
        <fullName evidence="1">Uncharacterized protein</fullName>
    </submittedName>
</protein>
<proteinExistence type="predicted"/>
<gene>
    <name evidence="1" type="ORF">Wenmar_03554</name>
</gene>
<accession>A0A0D0NHL1</accession>
<evidence type="ECO:0000313" key="1">
    <source>
        <dbReference type="EMBL" id="KIQ67825.1"/>
    </source>
</evidence>
<keyword evidence="2" id="KW-1185">Reference proteome</keyword>
<organism evidence="1 2">
    <name type="scientific">Wenxinia marina DSM 24838</name>
    <dbReference type="NCBI Taxonomy" id="1123501"/>
    <lineage>
        <taxon>Bacteria</taxon>
        <taxon>Pseudomonadati</taxon>
        <taxon>Pseudomonadota</taxon>
        <taxon>Alphaproteobacteria</taxon>
        <taxon>Rhodobacterales</taxon>
        <taxon>Roseobacteraceae</taxon>
        <taxon>Wenxinia</taxon>
    </lineage>
</organism>
<dbReference type="STRING" id="1123501.Wenmar_03554"/>
<dbReference type="EMBL" id="AONG01000019">
    <property type="protein sequence ID" value="KIQ67825.1"/>
    <property type="molecule type" value="Genomic_DNA"/>
</dbReference>
<dbReference type="OrthoDB" id="370799at2"/>
<dbReference type="RefSeq" id="WP_018302044.1">
    <property type="nucleotide sequence ID" value="NZ_KB902281.1"/>
</dbReference>
<dbReference type="Proteomes" id="UP000035100">
    <property type="component" value="Unassembled WGS sequence"/>
</dbReference>